<evidence type="ECO:0000256" key="1">
    <source>
        <dbReference type="ARBA" id="ARBA00006174"/>
    </source>
</evidence>
<reference evidence="4 5" key="1">
    <citation type="submission" date="2020-03" db="EMBL/GenBank/DDBJ databases">
        <title>Whole genome shotgun sequence of Phytohabitans suffuscus NBRC 105367.</title>
        <authorList>
            <person name="Komaki H."/>
            <person name="Tamura T."/>
        </authorList>
    </citation>
    <scope>NUCLEOTIDE SEQUENCE [LARGE SCALE GENOMIC DNA]</scope>
    <source>
        <strain evidence="4 5">NBRC 105367</strain>
    </source>
</reference>
<gene>
    <name evidence="4" type="ORF">Psuf_055480</name>
</gene>
<evidence type="ECO:0000313" key="4">
    <source>
        <dbReference type="EMBL" id="BCB88235.1"/>
    </source>
</evidence>
<evidence type="ECO:0000259" key="2">
    <source>
        <dbReference type="Pfam" id="PF03972"/>
    </source>
</evidence>
<dbReference type="InterPro" id="IPR005656">
    <property type="entry name" value="MmgE_PrpD"/>
</dbReference>
<dbReference type="PANTHER" id="PTHR16943:SF8">
    <property type="entry name" value="2-METHYLCITRATE DEHYDRATASE"/>
    <property type="match status" value="1"/>
</dbReference>
<organism evidence="4 5">
    <name type="scientific">Phytohabitans suffuscus</name>
    <dbReference type="NCBI Taxonomy" id="624315"/>
    <lineage>
        <taxon>Bacteria</taxon>
        <taxon>Bacillati</taxon>
        <taxon>Actinomycetota</taxon>
        <taxon>Actinomycetes</taxon>
        <taxon>Micromonosporales</taxon>
        <taxon>Micromonosporaceae</taxon>
    </lineage>
</organism>
<dbReference type="Pfam" id="PF19305">
    <property type="entry name" value="MmgE_PrpD_C"/>
    <property type="match status" value="1"/>
</dbReference>
<comment type="similarity">
    <text evidence="1">Belongs to the PrpD family.</text>
</comment>
<dbReference type="PANTHER" id="PTHR16943">
    <property type="entry name" value="2-METHYLCITRATE DEHYDRATASE-RELATED"/>
    <property type="match status" value="1"/>
</dbReference>
<dbReference type="InterPro" id="IPR045337">
    <property type="entry name" value="MmgE_PrpD_C"/>
</dbReference>
<name>A0A6F8YPY1_9ACTN</name>
<accession>A0A6F8YPY1</accession>
<dbReference type="RefSeq" id="WP_173159546.1">
    <property type="nucleotide sequence ID" value="NZ_AP022871.1"/>
</dbReference>
<dbReference type="InterPro" id="IPR045336">
    <property type="entry name" value="MmgE_PrpD_N"/>
</dbReference>
<dbReference type="Gene3D" id="3.30.1330.120">
    <property type="entry name" value="2-methylcitrate dehydratase PrpD"/>
    <property type="match status" value="1"/>
</dbReference>
<dbReference type="InterPro" id="IPR036148">
    <property type="entry name" value="MmgE/PrpD_sf"/>
</dbReference>
<dbReference type="AlphaFoldDB" id="A0A6F8YPY1"/>
<proteinExistence type="inferred from homology"/>
<dbReference type="EMBL" id="AP022871">
    <property type="protein sequence ID" value="BCB88235.1"/>
    <property type="molecule type" value="Genomic_DNA"/>
</dbReference>
<sequence length="458" mass="47405">MSVSQALGEYAAALSYADIPGPVLDHARLLVLDTLMCGALGAVASPEVELLTRTLTRGEPGGGPATGWMTGAALSPPSAALVNATAVHAFELDDVAIGQHYGASVLPPALAVAPLAGPLDGRDLLTALVAGCEVAARVQRAAGRAPHAEVGFHGPSLIATFAAAVAAGRALRLDATGLAHAIGHAAQQASGIMATQHGGMGKRLLPGVAARNGTFAALLAAEGFTSGADMLERPYGGYFPVVSGGASTWDAARALDVPAGHWATVETRFKFWACRFPIHPALEGLRDLRARYGLDASSVDRVEVELDPAAYKAVGFPWQPTSTASAQQNLRICVASYILDGDVFLDQFTPAALARPELLDLAGRVEPVEAAGGELFKRESPVRVHLRDGRELTALGRVRGGADDPGTPALVAAKAGRLAAAIGRGDDFVEALGWRQLDELAGAESLLHTMRPTERGTR</sequence>
<dbReference type="KEGG" id="psuu:Psuf_055480"/>
<feature type="domain" description="MmgE/PrpD N-terminal" evidence="2">
    <location>
        <begin position="6"/>
        <end position="245"/>
    </location>
</feature>
<dbReference type="GO" id="GO:0016829">
    <property type="term" value="F:lyase activity"/>
    <property type="evidence" value="ECO:0007669"/>
    <property type="project" value="InterPro"/>
</dbReference>
<dbReference type="Pfam" id="PF03972">
    <property type="entry name" value="MmgE_PrpD_N"/>
    <property type="match status" value="1"/>
</dbReference>
<dbReference type="Gene3D" id="1.10.4100.10">
    <property type="entry name" value="2-methylcitrate dehydratase PrpD"/>
    <property type="match status" value="1"/>
</dbReference>
<dbReference type="InterPro" id="IPR042183">
    <property type="entry name" value="MmgE/PrpD_sf_1"/>
</dbReference>
<feature type="domain" description="MmgE/PrpD C-terminal" evidence="3">
    <location>
        <begin position="272"/>
        <end position="422"/>
    </location>
</feature>
<dbReference type="SUPFAM" id="SSF103378">
    <property type="entry name" value="2-methylcitrate dehydratase PrpD"/>
    <property type="match status" value="1"/>
</dbReference>
<evidence type="ECO:0000313" key="5">
    <source>
        <dbReference type="Proteomes" id="UP000503011"/>
    </source>
</evidence>
<evidence type="ECO:0000259" key="3">
    <source>
        <dbReference type="Pfam" id="PF19305"/>
    </source>
</evidence>
<keyword evidence="5" id="KW-1185">Reference proteome</keyword>
<dbReference type="InterPro" id="IPR042188">
    <property type="entry name" value="MmgE/PrpD_sf_2"/>
</dbReference>
<protein>
    <submittedName>
        <fullName evidence="4">2-methylcitrate dehydratase</fullName>
    </submittedName>
</protein>
<dbReference type="Proteomes" id="UP000503011">
    <property type="component" value="Chromosome"/>
</dbReference>
<reference evidence="4 5" key="2">
    <citation type="submission" date="2020-03" db="EMBL/GenBank/DDBJ databases">
        <authorList>
            <person name="Ichikawa N."/>
            <person name="Kimura A."/>
            <person name="Kitahashi Y."/>
            <person name="Uohara A."/>
        </authorList>
    </citation>
    <scope>NUCLEOTIDE SEQUENCE [LARGE SCALE GENOMIC DNA]</scope>
    <source>
        <strain evidence="4 5">NBRC 105367</strain>
    </source>
</reference>